<keyword evidence="4" id="KW-1185">Reference proteome</keyword>
<dbReference type="AlphaFoldDB" id="A0A7W9CSJ6"/>
<gene>
    <name evidence="3" type="ORF">GGQ63_000055</name>
</gene>
<feature type="compositionally biased region" description="Low complexity" evidence="1">
    <location>
        <begin position="214"/>
        <end position="248"/>
    </location>
</feature>
<name>A0A7W9CSJ6_9HYPH</name>
<feature type="region of interest" description="Disordered" evidence="1">
    <location>
        <begin position="448"/>
        <end position="603"/>
    </location>
</feature>
<comment type="caution">
    <text evidence="3">The sequence shown here is derived from an EMBL/GenBank/DDBJ whole genome shotgun (WGS) entry which is preliminary data.</text>
</comment>
<feature type="compositionally biased region" description="Low complexity" evidence="1">
    <location>
        <begin position="500"/>
        <end position="528"/>
    </location>
</feature>
<feature type="compositionally biased region" description="Low complexity" evidence="1">
    <location>
        <begin position="298"/>
        <end position="311"/>
    </location>
</feature>
<feature type="compositionally biased region" description="Low complexity" evidence="1">
    <location>
        <begin position="569"/>
        <end position="578"/>
    </location>
</feature>
<dbReference type="RefSeq" id="WP_183851601.1">
    <property type="nucleotide sequence ID" value="NZ_JACHOO010000001.1"/>
</dbReference>
<feature type="region of interest" description="Disordered" evidence="1">
    <location>
        <begin position="298"/>
        <end position="367"/>
    </location>
</feature>
<evidence type="ECO:0000313" key="3">
    <source>
        <dbReference type="EMBL" id="MBB5751012.1"/>
    </source>
</evidence>
<feature type="chain" id="PRO_5031104441" evidence="2">
    <location>
        <begin position="24"/>
        <end position="967"/>
    </location>
</feature>
<dbReference type="Proteomes" id="UP000523821">
    <property type="component" value="Unassembled WGS sequence"/>
</dbReference>
<accession>A0A7W9CSJ6</accession>
<sequence length="967" mass="97509">MKRSPLAAGLALLLPALSGTALANDPWAGLRADGGPVRDGAETPPPPPVPPYRTAPASVAATDAAGLPPEPRRRPALPRSTAGTSARSKTAPAAAATGFRLDIAQPVMDPPRFWRPSPERIWRVVTSPVALALPPALATGVTFRHPPVPMAKPVPADAPAAPAEPVVLAEAAVPAEPVDAAAAIPAEPANAAPASEPAAPADRIETALADTRTAEAPAAETRPAKTPAAETAAAPPEKTEEPAQPAAASDHAETNSEAAAETQAADTVHPVAEAAPPATAVETAPAEHDADVEPVKTVAASQAPEAHAPAEPVTPPAVHPAVPADQAERAEAAQSAATPSAAETGPAAAGSAAPQIAEAAHGADGHGATVAESMAAEHAPVVVAAAEPAAPAEPVPPAAAEPAVHPGLAAEANGPGAAALAAPATAAPAATPIPVPHARETEHVAVAASGTGAEPAPRRHPAEPASADEHGASEDHAPSEAGVDTAASADVPAPTPAPAPADAHAPVAEPAAAVPSEPVPAGAAPAVEAVHDAAAEHAAPAEPAPVAAAEQTDHDAPSAEAGQAEDTGHAAADAAPAEGHGHDAAGTEHAQEEADAPKAPPAPPLYRAVRELQRIQDQMAHGEPDAVAAQNALIARIDREFRAADPSVWDDRDNARALIEFALGGGGPTTLRAVLERAPHPAVDEKLVRGSIAYLEGRETDAMRELGEIDVRSLPDSIAGQVALAQAALWVRKDPKRAAILLGYARLVAPGTLVEEAALRREILVAAQEDDLDKFERQTATYLYRFRHSVYAGNFRQRFAAALTRMRFITEPGAAERLTALLAPLEPEGRREIGLLVAQGAIVRGQTGAAEMAADLVLAEAPIGSADADRAHLYRGAALAVSPERYAEAREELAGIDRDRLSPTDLQLLGAATAVAQAVADAPAVISAQTARDDAAAAEAAPETQAVLAKAQEALGVTDKLLAEAPL</sequence>
<evidence type="ECO:0000256" key="2">
    <source>
        <dbReference type="SAM" id="SignalP"/>
    </source>
</evidence>
<feature type="compositionally biased region" description="Low complexity" evidence="1">
    <location>
        <begin position="84"/>
        <end position="97"/>
    </location>
</feature>
<feature type="compositionally biased region" description="Low complexity" evidence="1">
    <location>
        <begin position="536"/>
        <end position="550"/>
    </location>
</feature>
<feature type="compositionally biased region" description="Low complexity" evidence="1">
    <location>
        <begin position="332"/>
        <end position="367"/>
    </location>
</feature>
<evidence type="ECO:0000313" key="4">
    <source>
        <dbReference type="Proteomes" id="UP000523821"/>
    </source>
</evidence>
<organism evidence="3 4">
    <name type="scientific">Prosthecomicrobium pneumaticum</name>
    <dbReference type="NCBI Taxonomy" id="81895"/>
    <lineage>
        <taxon>Bacteria</taxon>
        <taxon>Pseudomonadati</taxon>
        <taxon>Pseudomonadota</taxon>
        <taxon>Alphaproteobacteria</taxon>
        <taxon>Hyphomicrobiales</taxon>
        <taxon>Kaistiaceae</taxon>
        <taxon>Prosthecomicrobium</taxon>
    </lineage>
</organism>
<feature type="compositionally biased region" description="Basic and acidic residues" evidence="1">
    <location>
        <begin position="579"/>
        <end position="596"/>
    </location>
</feature>
<keyword evidence="2" id="KW-0732">Signal</keyword>
<feature type="region of interest" description="Disordered" evidence="1">
    <location>
        <begin position="24"/>
        <end position="97"/>
    </location>
</feature>
<feature type="compositionally biased region" description="Pro residues" evidence="1">
    <location>
        <begin position="43"/>
        <end position="53"/>
    </location>
</feature>
<dbReference type="EMBL" id="JACHOO010000001">
    <property type="protein sequence ID" value="MBB5751012.1"/>
    <property type="molecule type" value="Genomic_DNA"/>
</dbReference>
<proteinExistence type="predicted"/>
<reference evidence="3 4" key="1">
    <citation type="submission" date="2020-08" db="EMBL/GenBank/DDBJ databases">
        <title>Genomic Encyclopedia of Type Strains, Phase IV (KMG-IV): sequencing the most valuable type-strain genomes for metagenomic binning, comparative biology and taxonomic classification.</title>
        <authorList>
            <person name="Goeker M."/>
        </authorList>
    </citation>
    <scope>NUCLEOTIDE SEQUENCE [LARGE SCALE GENOMIC DNA]</scope>
    <source>
        <strain evidence="3 4">DSM 16268</strain>
    </source>
</reference>
<feature type="region of interest" description="Disordered" evidence="1">
    <location>
        <begin position="212"/>
        <end position="265"/>
    </location>
</feature>
<feature type="compositionally biased region" description="Basic and acidic residues" evidence="1">
    <location>
        <begin position="456"/>
        <end position="478"/>
    </location>
</feature>
<evidence type="ECO:0000256" key="1">
    <source>
        <dbReference type="SAM" id="MobiDB-lite"/>
    </source>
</evidence>
<feature type="compositionally biased region" description="Low complexity" evidence="1">
    <location>
        <begin position="55"/>
        <end position="67"/>
    </location>
</feature>
<feature type="signal peptide" evidence="2">
    <location>
        <begin position="1"/>
        <end position="23"/>
    </location>
</feature>
<protein>
    <submittedName>
        <fullName evidence="3">Chemotaxis protein MotC</fullName>
    </submittedName>
</protein>